<evidence type="ECO:0000256" key="3">
    <source>
        <dbReference type="ARBA" id="ARBA00022989"/>
    </source>
</evidence>
<dbReference type="InterPro" id="IPR013525">
    <property type="entry name" value="ABC2_TM"/>
</dbReference>
<comment type="caution">
    <text evidence="7">The sequence shown here is derived from an EMBL/GenBank/DDBJ whole genome shotgun (WGS) entry which is preliminary data.</text>
</comment>
<dbReference type="OrthoDB" id="9811483at2"/>
<evidence type="ECO:0000256" key="4">
    <source>
        <dbReference type="ARBA" id="ARBA00023136"/>
    </source>
</evidence>
<dbReference type="Gene3D" id="3.40.1710.10">
    <property type="entry name" value="abc type-2 transporter like domain"/>
    <property type="match status" value="1"/>
</dbReference>
<keyword evidence="2 5" id="KW-0812">Transmembrane</keyword>
<feature type="transmembrane region" description="Helical" evidence="5">
    <location>
        <begin position="554"/>
        <end position="573"/>
    </location>
</feature>
<dbReference type="InterPro" id="IPR017500">
    <property type="entry name" value="Phage_infect_YhgE_N"/>
</dbReference>
<dbReference type="GO" id="GO:0140359">
    <property type="term" value="F:ABC-type transporter activity"/>
    <property type="evidence" value="ECO:0007669"/>
    <property type="project" value="InterPro"/>
</dbReference>
<feature type="transmembrane region" description="Helical" evidence="5">
    <location>
        <begin position="452"/>
        <end position="472"/>
    </location>
</feature>
<feature type="domain" description="ABC-2 type transporter transmembrane" evidence="6">
    <location>
        <begin position="447"/>
        <end position="628"/>
    </location>
</feature>
<feature type="transmembrane region" description="Helical" evidence="5">
    <location>
        <begin position="21"/>
        <end position="40"/>
    </location>
</feature>
<dbReference type="PANTHER" id="PTHR43077:SF5">
    <property type="entry name" value="PHAGE INFECTION PROTEIN"/>
    <property type="match status" value="1"/>
</dbReference>
<dbReference type="RefSeq" id="WP_042159448.1">
    <property type="nucleotide sequence ID" value="NZ_BBNO01000008.1"/>
</dbReference>
<evidence type="ECO:0000313" key="8">
    <source>
        <dbReference type="Proteomes" id="UP000048965"/>
    </source>
</evidence>
<evidence type="ECO:0000313" key="7">
    <source>
        <dbReference type="EMBL" id="GAO11410.1"/>
    </source>
</evidence>
<reference evidence="8" key="1">
    <citation type="submission" date="2014-09" db="EMBL/GenBank/DDBJ databases">
        <title>Whole genome shotgun sequence of Streptomyces sp. NBRC 110027.</title>
        <authorList>
            <person name="Komaki H."/>
            <person name="Ichikawa N."/>
            <person name="Katano-Makiyama Y."/>
            <person name="Hosoyama A."/>
            <person name="Hashimoto M."/>
            <person name="Uohara A."/>
            <person name="Kitahashi Y."/>
            <person name="Ohji S."/>
            <person name="Kimura A."/>
            <person name="Yamazoe A."/>
            <person name="Igarashi Y."/>
            <person name="Fujita N."/>
        </authorList>
    </citation>
    <scope>NUCLEOTIDE SEQUENCE [LARGE SCALE GENOMIC DNA]</scope>
    <source>
        <strain evidence="8">NBRC 110027</strain>
    </source>
</reference>
<dbReference type="Proteomes" id="UP000048965">
    <property type="component" value="Unassembled WGS sequence"/>
</dbReference>
<dbReference type="AlphaFoldDB" id="A0A0P4RCT1"/>
<dbReference type="InterPro" id="IPR051328">
    <property type="entry name" value="T7SS_ABC-Transporter"/>
</dbReference>
<dbReference type="NCBIfam" id="TIGR03062">
    <property type="entry name" value="pip_yhgE_Cterm"/>
    <property type="match status" value="1"/>
</dbReference>
<keyword evidence="4 5" id="KW-0472">Membrane</keyword>
<name>A0A0P4RCT1_9ACTN</name>
<evidence type="ECO:0000256" key="5">
    <source>
        <dbReference type="SAM" id="Phobius"/>
    </source>
</evidence>
<feature type="transmembrane region" description="Helical" evidence="5">
    <location>
        <begin position="524"/>
        <end position="542"/>
    </location>
</feature>
<dbReference type="PANTHER" id="PTHR43077">
    <property type="entry name" value="TRANSPORT PERMEASE YVFS-RELATED"/>
    <property type="match status" value="1"/>
</dbReference>
<comment type="subcellular location">
    <subcellularLocation>
        <location evidence="1">Membrane</location>
        <topology evidence="1">Multi-pass membrane protein</topology>
    </subcellularLocation>
</comment>
<organism evidence="7 8">
    <name type="scientific">Streptomyces lydicamycinicus</name>
    <dbReference type="NCBI Taxonomy" id="1546107"/>
    <lineage>
        <taxon>Bacteria</taxon>
        <taxon>Bacillati</taxon>
        <taxon>Actinomycetota</taxon>
        <taxon>Actinomycetes</taxon>
        <taxon>Kitasatosporales</taxon>
        <taxon>Streptomycetaceae</taxon>
        <taxon>Streptomyces</taxon>
    </lineage>
</organism>
<evidence type="ECO:0000259" key="6">
    <source>
        <dbReference type="Pfam" id="PF12698"/>
    </source>
</evidence>
<feature type="transmembrane region" description="Helical" evidence="5">
    <location>
        <begin position="612"/>
        <end position="630"/>
    </location>
</feature>
<reference evidence="7 8" key="2">
    <citation type="journal article" date="2015" name="Stand. Genomic Sci.">
        <title>Draft genome sequence of marine-derived Streptomyces sp. TP-A0598, a producer of anti-MRSA antibiotic lydicamycins.</title>
        <authorList>
            <person name="Komaki H."/>
            <person name="Ichikawa N."/>
            <person name="Hosoyama A."/>
            <person name="Fujita N."/>
            <person name="Igarashi Y."/>
        </authorList>
    </citation>
    <scope>NUCLEOTIDE SEQUENCE [LARGE SCALE GENOMIC DNA]</scope>
    <source>
        <strain evidence="7 8">NBRC 110027</strain>
    </source>
</reference>
<dbReference type="EMBL" id="BBNO01000008">
    <property type="protein sequence ID" value="GAO11410.1"/>
    <property type="molecule type" value="Genomic_DNA"/>
</dbReference>
<gene>
    <name evidence="7" type="ORF">TPA0598_08_03210</name>
</gene>
<proteinExistence type="predicted"/>
<accession>A0A0P4RCT1</accession>
<keyword evidence="8" id="KW-1185">Reference proteome</keyword>
<feature type="transmembrane region" description="Helical" evidence="5">
    <location>
        <begin position="484"/>
        <end position="512"/>
    </location>
</feature>
<sequence length="647" mass="68574">MRAVKLAILELRRFRGPMRRLVPVLLCLVPLLYGAMYLWANWDPYGKTDRMPVAVVNQDQLAHAPQGRRVNAGDQLVRQLKASGTFDWRFVGADEARDGLEHGRYFFTITVPSDFSRKLATGADARPQQAGIRIELNDANNYIAGIMTEVVQNKLQEQVNSATHAAYVRSVYGELSDVRDKLSTAADGAHRLVGATRVAQQGTSTVASATSTLRDGADGVSAGARQIARAAGQIDGLTGRLDRAAADRLPGAAAALVTTARLTTDGLDAVHTATSATRKGTARGVADLDELADSHPALRSDPVYRTALRHARDLNATATSLDGRAAAAENNARRSLRAAERLRSGIGSLQREVLALHTPVRLVDTGSHRAADGAHGLVAGLGTLEKGSGALRAAADQAHDGASDVSRTVDDGLHKIPRTSPDQVAHAAEVLGTPVHIDRGNLHPAGVYGRGLAPFFFGIALWVFGLFAYLLLRPLNTRALVGRVGAFTAAVAGWLPAAVLGAVGALVLYGVVDLALGLSPVHRFWTVALLVTAAAAFVAVDHCLRTLFGVPGDVLSLVLLILQLTASGGLYPLPTAPAFFQLLNPLLPMTYLVDGLRVTVSGGLTAHLVRDFVVLFGFTAGFLALTALAVRRQRVWTVGRLHPDVAL</sequence>
<dbReference type="Pfam" id="PF12698">
    <property type="entry name" value="ABC2_membrane_3"/>
    <property type="match status" value="2"/>
</dbReference>
<evidence type="ECO:0000256" key="2">
    <source>
        <dbReference type="ARBA" id="ARBA00022692"/>
    </source>
</evidence>
<evidence type="ECO:0000256" key="1">
    <source>
        <dbReference type="ARBA" id="ARBA00004141"/>
    </source>
</evidence>
<keyword evidence="3 5" id="KW-1133">Transmembrane helix</keyword>
<dbReference type="NCBIfam" id="TIGR03061">
    <property type="entry name" value="pip_yhgE_Nterm"/>
    <property type="match status" value="1"/>
</dbReference>
<feature type="domain" description="ABC-2 type transporter transmembrane" evidence="6">
    <location>
        <begin position="27"/>
        <end position="160"/>
    </location>
</feature>
<dbReference type="GO" id="GO:0016020">
    <property type="term" value="C:membrane"/>
    <property type="evidence" value="ECO:0007669"/>
    <property type="project" value="UniProtKB-SubCell"/>
</dbReference>
<dbReference type="InterPro" id="IPR017501">
    <property type="entry name" value="Phage_infect_YhgE_C"/>
</dbReference>
<protein>
    <submittedName>
        <fullName evidence="7">Putative ABC transporter</fullName>
    </submittedName>
</protein>